<accession>A0A6I4W8M2</accession>
<evidence type="ECO:0000313" key="1">
    <source>
        <dbReference type="EMBL" id="MXQ65140.1"/>
    </source>
</evidence>
<dbReference type="Proteomes" id="UP000431901">
    <property type="component" value="Unassembled WGS sequence"/>
</dbReference>
<reference evidence="1 2" key="1">
    <citation type="submission" date="2019-12" db="EMBL/GenBank/DDBJ databases">
        <title>Nocardia macrotermitis sp. nov. and Nocardia aurantia sp. nov., isolated from the gut of the fungus growing-termite Macrotermes natalensis.</title>
        <authorList>
            <person name="Christine B."/>
            <person name="Rene B."/>
        </authorList>
    </citation>
    <scope>NUCLEOTIDE SEQUENCE [LARGE SCALE GENOMIC DNA]</scope>
    <source>
        <strain evidence="1 2">DSM 102126</strain>
    </source>
</reference>
<comment type="caution">
    <text evidence="1">The sequence shown here is derived from an EMBL/GenBank/DDBJ whole genome shotgun (WGS) entry which is preliminary data.</text>
</comment>
<dbReference type="InterPro" id="IPR038764">
    <property type="entry name" value="GNAT_N_AcTrfase_prd"/>
</dbReference>
<proteinExistence type="predicted"/>
<name>A0A6I4W8M2_9ACTN</name>
<gene>
    <name evidence="1" type="ORF">GQ466_13955</name>
</gene>
<keyword evidence="1" id="KW-0808">Transferase</keyword>
<keyword evidence="2" id="KW-1185">Reference proteome</keyword>
<dbReference type="SUPFAM" id="SSF55729">
    <property type="entry name" value="Acyl-CoA N-acyltransferases (Nat)"/>
    <property type="match status" value="1"/>
</dbReference>
<organism evidence="1 2">
    <name type="scientific">Actinomadura rayongensis</name>
    <dbReference type="NCBI Taxonomy" id="1429076"/>
    <lineage>
        <taxon>Bacteria</taxon>
        <taxon>Bacillati</taxon>
        <taxon>Actinomycetota</taxon>
        <taxon>Actinomycetes</taxon>
        <taxon>Streptosporangiales</taxon>
        <taxon>Thermomonosporaceae</taxon>
        <taxon>Actinomadura</taxon>
    </lineage>
</organism>
<dbReference type="OrthoDB" id="9797990at2"/>
<dbReference type="InterPro" id="IPR016181">
    <property type="entry name" value="Acyl_CoA_acyltransferase"/>
</dbReference>
<dbReference type="AlphaFoldDB" id="A0A6I4W8M2"/>
<dbReference type="PANTHER" id="PTHR41700">
    <property type="entry name" value="GCN5-RELATED N-ACETYLTRANSFERASE"/>
    <property type="match status" value="1"/>
</dbReference>
<protein>
    <submittedName>
        <fullName evidence="1">GNAT family N-acetyltransferase</fullName>
    </submittedName>
</protein>
<evidence type="ECO:0000313" key="2">
    <source>
        <dbReference type="Proteomes" id="UP000431901"/>
    </source>
</evidence>
<dbReference type="GO" id="GO:0016740">
    <property type="term" value="F:transferase activity"/>
    <property type="evidence" value="ECO:0007669"/>
    <property type="project" value="UniProtKB-KW"/>
</dbReference>
<dbReference type="EMBL" id="WUTW01000002">
    <property type="protein sequence ID" value="MXQ65140.1"/>
    <property type="molecule type" value="Genomic_DNA"/>
</dbReference>
<dbReference type="PANTHER" id="PTHR41700:SF1">
    <property type="entry name" value="N-ACETYLTRANSFERASE DOMAIN-CONTAINING PROTEIN"/>
    <property type="match status" value="1"/>
</dbReference>
<sequence length="258" mass="28099">MRMLRGLAEFADVRRLFETIWQPDPGGDPAPVELLAALAHTGNYVAGAYRDGRLVGASAGFLADPPGTTLHSHVTGTIEPGAGFALKVHQREWALERGLTRITWTFDPLVRRNAYFNLGKLGARATEYLPSFYGPVRDAINRGDETDRLLVEWPLGDPRVADAVAGRPPGCPVPPGTPVVLGERVGLPARGRDGSSVMLVAIPDDIEALRRTDPLAARAWRRMFRETLGGLLAEGGHVAGIHHRSHYVVERPSSREVR</sequence>